<dbReference type="AlphaFoldDB" id="A0A565CAB4"/>
<dbReference type="SUPFAM" id="SSF52161">
    <property type="entry name" value="Ribosomal protein L13"/>
    <property type="match status" value="1"/>
</dbReference>
<dbReference type="Gene3D" id="3.90.1180.10">
    <property type="entry name" value="Ribosomal protein L13"/>
    <property type="match status" value="1"/>
</dbReference>
<dbReference type="OrthoDB" id="671668at2759"/>
<comment type="caution">
    <text evidence="1">The sequence shown here is derived from an EMBL/GenBank/DDBJ whole genome shotgun (WGS) entry which is preliminary data.</text>
</comment>
<reference evidence="1" key="1">
    <citation type="submission" date="2019-07" db="EMBL/GenBank/DDBJ databases">
        <authorList>
            <person name="Dittberner H."/>
        </authorList>
    </citation>
    <scope>NUCLEOTIDE SEQUENCE [LARGE SCALE GENOMIC DNA]</scope>
</reference>
<evidence type="ECO:0000313" key="2">
    <source>
        <dbReference type="Proteomes" id="UP000489600"/>
    </source>
</evidence>
<evidence type="ECO:0000313" key="1">
    <source>
        <dbReference type="EMBL" id="VVB10520.1"/>
    </source>
</evidence>
<accession>A0A565CAB4</accession>
<gene>
    <name evidence="1" type="ORF">ANE_LOCUS20964</name>
</gene>
<proteinExistence type="predicted"/>
<dbReference type="EMBL" id="CABITT030000007">
    <property type="protein sequence ID" value="VVB10520.1"/>
    <property type="molecule type" value="Genomic_DNA"/>
</dbReference>
<keyword evidence="2" id="KW-1185">Reference proteome</keyword>
<dbReference type="Proteomes" id="UP000489600">
    <property type="component" value="Unassembled WGS sequence"/>
</dbReference>
<dbReference type="GO" id="GO:0003735">
    <property type="term" value="F:structural constituent of ribosome"/>
    <property type="evidence" value="ECO:0007669"/>
    <property type="project" value="InterPro"/>
</dbReference>
<name>A0A565CAB4_9BRAS</name>
<organism evidence="1 2">
    <name type="scientific">Arabis nemorensis</name>
    <dbReference type="NCBI Taxonomy" id="586526"/>
    <lineage>
        <taxon>Eukaryota</taxon>
        <taxon>Viridiplantae</taxon>
        <taxon>Streptophyta</taxon>
        <taxon>Embryophyta</taxon>
        <taxon>Tracheophyta</taxon>
        <taxon>Spermatophyta</taxon>
        <taxon>Magnoliopsida</taxon>
        <taxon>eudicotyledons</taxon>
        <taxon>Gunneridae</taxon>
        <taxon>Pentapetalae</taxon>
        <taxon>rosids</taxon>
        <taxon>malvids</taxon>
        <taxon>Brassicales</taxon>
        <taxon>Brassicaceae</taxon>
        <taxon>Arabideae</taxon>
        <taxon>Arabis</taxon>
    </lineage>
</organism>
<protein>
    <submittedName>
        <fullName evidence="1">Uncharacterized protein</fullName>
    </submittedName>
</protein>
<sequence>MIFFDNLFWIGWKAPVVMFNPLNNGLRMQICILYVPKRISKSNCSIELHVCLSEKHKCSSRRVLYKLRVVFGLRIPHKTKRGAAALARLKIYEGVSAPYDKVKRMVILDTLKGLVWFILDALK</sequence>
<dbReference type="GO" id="GO:0005840">
    <property type="term" value="C:ribosome"/>
    <property type="evidence" value="ECO:0007669"/>
    <property type="project" value="InterPro"/>
</dbReference>
<dbReference type="GO" id="GO:0006412">
    <property type="term" value="P:translation"/>
    <property type="evidence" value="ECO:0007669"/>
    <property type="project" value="InterPro"/>
</dbReference>
<dbReference type="InterPro" id="IPR036899">
    <property type="entry name" value="Ribosomal_uL13_sf"/>
</dbReference>